<dbReference type="InterPro" id="IPR027417">
    <property type="entry name" value="P-loop_NTPase"/>
</dbReference>
<dbReference type="InterPro" id="IPR038718">
    <property type="entry name" value="SNF2-like_sf"/>
</dbReference>
<evidence type="ECO:0000313" key="4">
    <source>
        <dbReference type="Proteomes" id="UP000009234"/>
    </source>
</evidence>
<dbReference type="OrthoDB" id="9760715at2"/>
<keyword evidence="3" id="KW-0547">Nucleotide-binding</keyword>
<dbReference type="Gene3D" id="3.40.50.300">
    <property type="entry name" value="P-loop containing nucleotide triphosphate hydrolases"/>
    <property type="match status" value="1"/>
</dbReference>
<reference evidence="4" key="1">
    <citation type="submission" date="2011-05" db="EMBL/GenBank/DDBJ databases">
        <title>Complete sequence of Desulfotomaculum ruminis DSM 2154.</title>
        <authorList>
            <person name="Lucas S."/>
            <person name="Copeland A."/>
            <person name="Lapidus A."/>
            <person name="Cheng J.-F."/>
            <person name="Goodwin L."/>
            <person name="Pitluck S."/>
            <person name="Lu M."/>
            <person name="Detter J.C."/>
            <person name="Han C."/>
            <person name="Tapia R."/>
            <person name="Land M."/>
            <person name="Hauser L."/>
            <person name="Kyrpides N."/>
            <person name="Ivanova N."/>
            <person name="Mikhailova N."/>
            <person name="Pagani I."/>
            <person name="Stams A.J.M."/>
            <person name="Plugge C.M."/>
            <person name="Muyzer G."/>
            <person name="Kuever J."/>
            <person name="Parshina S.N."/>
            <person name="Ivanova A.E."/>
            <person name="Nazina T.N."/>
            <person name="Brambilla E."/>
            <person name="Spring S."/>
            <person name="Klenk H.-P."/>
            <person name="Woyke T."/>
        </authorList>
    </citation>
    <scope>NUCLEOTIDE SEQUENCE [LARGE SCALE GENOMIC DNA]</scope>
    <source>
        <strain evidence="4">ATCC 23193 / DSM 2154 / NCIB 8452 / DL</strain>
    </source>
</reference>
<keyword evidence="3" id="KW-0067">ATP-binding</keyword>
<proteinExistence type="predicted"/>
<dbReference type="InterPro" id="IPR014001">
    <property type="entry name" value="Helicase_ATP-bd"/>
</dbReference>
<protein>
    <submittedName>
        <fullName evidence="3">DEAD-like helicase</fullName>
    </submittedName>
</protein>
<dbReference type="SUPFAM" id="SSF52540">
    <property type="entry name" value="P-loop containing nucleoside triphosphate hydrolases"/>
    <property type="match status" value="2"/>
</dbReference>
<feature type="domain" description="Helicase ATP-binding" evidence="2">
    <location>
        <begin position="13"/>
        <end position="179"/>
    </location>
</feature>
<dbReference type="eggNOG" id="COG0553">
    <property type="taxonomic scope" value="Bacteria"/>
</dbReference>
<dbReference type="HOGENOM" id="CLU_029251_0_0_9"/>
<dbReference type="Proteomes" id="UP000009234">
    <property type="component" value="Chromosome"/>
</dbReference>
<dbReference type="KEGG" id="dru:Desru_1084"/>
<dbReference type="SMART" id="SM00487">
    <property type="entry name" value="DEXDc"/>
    <property type="match status" value="1"/>
</dbReference>
<feature type="compositionally biased region" description="Basic residues" evidence="1">
    <location>
        <begin position="473"/>
        <end position="484"/>
    </location>
</feature>
<sequence length="484" mass="55463">MQYVPYPYQEFATQYILEKPGVGLFFDMGMRKTVCTLTAVEELLYDRFEVSRVLVIGPLRVAQDVWIREVRKWDHLQQLRVSRVLGSRKERIAALKAPADIWVINRENVEWLVNYYGKAWPFDMVVIDELSSFRNPSARRFKALRKIRPLVKRWVGLTGTPRPKSLLDLWAQVYLLDGGERLGKTYTGYRERYFEPDQRNRTTIFSWKPKTGAEEAIYKMISGICISMPATGLPPIEPRIVKIPLPPEARQRYNQLERDMLLPYVDGDVVAFTAASLGTKLLQMANGAVYDEHKQVREIHDAKLKALEEVLEEFGEWPVMVFYAYQHDRDRILRHFQGKRIRTLDDSKDIDDWNTGKISILLAHPASTGHGLNLQEGGHVIIWFGLTQDLELYQQGNGRLRRPGQEHDCVIVVHLVVEGTHDEDVLPILGGKAKGQDALLTAVKARIERVQKGGPPLCGSMEPAGRDVDRGKRGWRQSAKNKAR</sequence>
<dbReference type="STRING" id="696281.Desru_1084"/>
<evidence type="ECO:0000259" key="2">
    <source>
        <dbReference type="PROSITE" id="PS51192"/>
    </source>
</evidence>
<accession>F6DM17</accession>
<dbReference type="GO" id="GO:0004386">
    <property type="term" value="F:helicase activity"/>
    <property type="evidence" value="ECO:0007669"/>
    <property type="project" value="UniProtKB-KW"/>
</dbReference>
<feature type="region of interest" description="Disordered" evidence="1">
    <location>
        <begin position="452"/>
        <end position="484"/>
    </location>
</feature>
<evidence type="ECO:0000256" key="1">
    <source>
        <dbReference type="SAM" id="MobiDB-lite"/>
    </source>
</evidence>
<dbReference type="Gene3D" id="3.40.50.10810">
    <property type="entry name" value="Tandem AAA-ATPase domain"/>
    <property type="match status" value="1"/>
</dbReference>
<dbReference type="CDD" id="cd18013">
    <property type="entry name" value="DEXQc_bact_SNF2"/>
    <property type="match status" value="1"/>
</dbReference>
<dbReference type="PANTHER" id="PTHR10799">
    <property type="entry name" value="SNF2/RAD54 HELICASE FAMILY"/>
    <property type="match status" value="1"/>
</dbReference>
<keyword evidence="3" id="KW-0347">Helicase</keyword>
<keyword evidence="3" id="KW-0378">Hydrolase</keyword>
<dbReference type="Pfam" id="PF00176">
    <property type="entry name" value="SNF2-rel_dom"/>
    <property type="match status" value="1"/>
</dbReference>
<name>F6DM17_DESRL</name>
<dbReference type="AlphaFoldDB" id="F6DM17"/>
<organism evidence="3 4">
    <name type="scientific">Desulforamulus ruminis (strain ATCC 23193 / DSM 2154 / NCIMB 8452 / DL)</name>
    <name type="common">Desulfotomaculum ruminis</name>
    <dbReference type="NCBI Taxonomy" id="696281"/>
    <lineage>
        <taxon>Bacteria</taxon>
        <taxon>Bacillati</taxon>
        <taxon>Bacillota</taxon>
        <taxon>Clostridia</taxon>
        <taxon>Eubacteriales</taxon>
        <taxon>Peptococcaceae</taxon>
        <taxon>Desulforamulus</taxon>
    </lineage>
</organism>
<dbReference type="InterPro" id="IPR000330">
    <property type="entry name" value="SNF2_N"/>
</dbReference>
<dbReference type="RefSeq" id="WP_013841130.1">
    <property type="nucleotide sequence ID" value="NC_015589.1"/>
</dbReference>
<dbReference type="EMBL" id="CP002780">
    <property type="protein sequence ID" value="AEG59359.1"/>
    <property type="molecule type" value="Genomic_DNA"/>
</dbReference>
<evidence type="ECO:0000313" key="3">
    <source>
        <dbReference type="EMBL" id="AEG59359.1"/>
    </source>
</evidence>
<dbReference type="PROSITE" id="PS51192">
    <property type="entry name" value="HELICASE_ATP_BIND_1"/>
    <property type="match status" value="1"/>
</dbReference>
<reference evidence="3 4" key="2">
    <citation type="journal article" date="2012" name="Stand. Genomic Sci.">
        <title>Complete genome sequence of the sulfate-reducing firmicute Desulfotomaculum ruminis type strain (DL(T)).</title>
        <authorList>
            <person name="Spring S."/>
            <person name="Visser M."/>
            <person name="Lu M."/>
            <person name="Copeland A."/>
            <person name="Lapidus A."/>
            <person name="Lucas S."/>
            <person name="Cheng J.F."/>
            <person name="Han C."/>
            <person name="Tapia R."/>
            <person name="Goodwin L.A."/>
            <person name="Pitluck S."/>
            <person name="Ivanova N."/>
            <person name="Land M."/>
            <person name="Hauser L."/>
            <person name="Larimer F."/>
            <person name="Rohde M."/>
            <person name="Goker M."/>
            <person name="Detter J.C."/>
            <person name="Kyrpides N.C."/>
            <person name="Woyke T."/>
            <person name="Schaap P.J."/>
            <person name="Plugge C.M."/>
            <person name="Muyzer G."/>
            <person name="Kuever J."/>
            <person name="Pereira I.A."/>
            <person name="Parshina S.N."/>
            <person name="Bernier-Latmani R."/>
            <person name="Stams A.J."/>
            <person name="Klenk H.P."/>
        </authorList>
    </citation>
    <scope>NUCLEOTIDE SEQUENCE [LARGE SCALE GENOMIC DNA]</scope>
    <source>
        <strain evidence="4">ATCC 23193 / DSM 2154 / NCIB 8452 / DL</strain>
    </source>
</reference>
<dbReference type="GO" id="GO:0005524">
    <property type="term" value="F:ATP binding"/>
    <property type="evidence" value="ECO:0007669"/>
    <property type="project" value="InterPro"/>
</dbReference>
<gene>
    <name evidence="3" type="ordered locus">Desru_1084</name>
</gene>
<keyword evidence="4" id="KW-1185">Reference proteome</keyword>